<evidence type="ECO:0000256" key="1">
    <source>
        <dbReference type="SAM" id="Phobius"/>
    </source>
</evidence>
<evidence type="ECO:0000313" key="3">
    <source>
        <dbReference type="Proteomes" id="UP000242287"/>
    </source>
</evidence>
<keyword evidence="1" id="KW-0472">Membrane</keyword>
<dbReference type="OrthoDB" id="3053662at2759"/>
<reference evidence="2 3" key="1">
    <citation type="submission" date="2014-02" db="EMBL/GenBank/DDBJ databases">
        <title>Transposable element dynamics among asymbiotic and ectomycorrhizal Amanita fungi.</title>
        <authorList>
            <consortium name="DOE Joint Genome Institute"/>
            <person name="Hess J."/>
            <person name="Skrede I."/>
            <person name="Wolfe B."/>
            <person name="LaButti K."/>
            <person name="Ohm R.A."/>
            <person name="Grigoriev I.V."/>
            <person name="Pringle A."/>
        </authorList>
    </citation>
    <scope>NUCLEOTIDE SEQUENCE [LARGE SCALE GENOMIC DNA]</scope>
    <source>
        <strain evidence="2 3">SKay4041</strain>
    </source>
</reference>
<sequence>MPMRAATSLYVHPELTDSDVWFTPRSSSSSSSSQHKSKPIVYALFGGLSLVAASTLAVYQYTSIGRLIQQSPLVRHWL</sequence>
<keyword evidence="1" id="KW-1133">Transmembrane helix</keyword>
<organism evidence="2 3">
    <name type="scientific">Amanita thiersii Skay4041</name>
    <dbReference type="NCBI Taxonomy" id="703135"/>
    <lineage>
        <taxon>Eukaryota</taxon>
        <taxon>Fungi</taxon>
        <taxon>Dikarya</taxon>
        <taxon>Basidiomycota</taxon>
        <taxon>Agaricomycotina</taxon>
        <taxon>Agaricomycetes</taxon>
        <taxon>Agaricomycetidae</taxon>
        <taxon>Agaricales</taxon>
        <taxon>Pluteineae</taxon>
        <taxon>Amanitaceae</taxon>
        <taxon>Amanita</taxon>
    </lineage>
</organism>
<keyword evidence="3" id="KW-1185">Reference proteome</keyword>
<dbReference type="EMBL" id="KZ301981">
    <property type="protein sequence ID" value="PFH52205.1"/>
    <property type="molecule type" value="Genomic_DNA"/>
</dbReference>
<protein>
    <submittedName>
        <fullName evidence="2">Uncharacterized protein</fullName>
    </submittedName>
</protein>
<proteinExistence type="predicted"/>
<accession>A0A2A9NMJ9</accession>
<dbReference type="AlphaFoldDB" id="A0A2A9NMJ9"/>
<name>A0A2A9NMJ9_9AGAR</name>
<dbReference type="Proteomes" id="UP000242287">
    <property type="component" value="Unassembled WGS sequence"/>
</dbReference>
<keyword evidence="1" id="KW-0812">Transmembrane</keyword>
<evidence type="ECO:0000313" key="2">
    <source>
        <dbReference type="EMBL" id="PFH52205.1"/>
    </source>
</evidence>
<feature type="transmembrane region" description="Helical" evidence="1">
    <location>
        <begin position="40"/>
        <end position="59"/>
    </location>
</feature>
<gene>
    <name evidence="2" type="ORF">AMATHDRAFT_2447</name>
</gene>